<keyword evidence="3" id="KW-1185">Reference proteome</keyword>
<evidence type="ECO:0000259" key="1">
    <source>
        <dbReference type="PROSITE" id="PS51832"/>
    </source>
</evidence>
<proteinExistence type="predicted"/>
<feature type="domain" description="HD-GYP" evidence="1">
    <location>
        <begin position="89"/>
        <end position="291"/>
    </location>
</feature>
<dbReference type="PROSITE" id="PS51832">
    <property type="entry name" value="HD_GYP"/>
    <property type="match status" value="1"/>
</dbReference>
<organism evidence="2 3">
    <name type="scientific">Pallidibacillus pasinlerensis</name>
    <dbReference type="NCBI Taxonomy" id="2703818"/>
    <lineage>
        <taxon>Bacteria</taxon>
        <taxon>Bacillati</taxon>
        <taxon>Bacillota</taxon>
        <taxon>Bacilli</taxon>
        <taxon>Bacillales</taxon>
        <taxon>Bacillaceae</taxon>
        <taxon>Pallidibacillus</taxon>
    </lineage>
</organism>
<dbReference type="CDD" id="cd00077">
    <property type="entry name" value="HDc"/>
    <property type="match status" value="1"/>
</dbReference>
<dbReference type="InterPro" id="IPR003607">
    <property type="entry name" value="HD/PDEase_dom"/>
</dbReference>
<dbReference type="InterPro" id="IPR037522">
    <property type="entry name" value="HD_GYP_dom"/>
</dbReference>
<evidence type="ECO:0000313" key="3">
    <source>
        <dbReference type="Proteomes" id="UP000743899"/>
    </source>
</evidence>
<gene>
    <name evidence="2" type="ORF">GW534_02885</name>
</gene>
<dbReference type="EMBL" id="JAACYS010000007">
    <property type="protein sequence ID" value="NCU16719.1"/>
    <property type="molecule type" value="Genomic_DNA"/>
</dbReference>
<evidence type="ECO:0000313" key="2">
    <source>
        <dbReference type="EMBL" id="NCU16719.1"/>
    </source>
</evidence>
<sequence>MYTKSVKWLTLGDILAEDIIFNNEVIIKRDTPLKIMQILLIQNLGLQWVKVKTSPFLTTVNRATNISHIQQYFFDFIIHNNQNNRYYYLFENEEEILSVAKFFDELLKNETIVNLLSATNKWDFYSLRHSIDTFILGSLWMKRVNVDYRKEDCVGFLLHDIGKIKVPREILWKNGKLTDEELHIIMKHPEDGANILKNLGFSNVICEMANYHHVRLNNTGYPKPYPKNLHIMVCATMIVDVFSALTQERPYREAISFKDALDLLMKDRESYAQFLIESFYKFISRCLKKQK</sequence>
<name>A0ABX0A2D3_9BACI</name>
<dbReference type="Proteomes" id="UP000743899">
    <property type="component" value="Unassembled WGS sequence"/>
</dbReference>
<protein>
    <submittedName>
        <fullName evidence="2">HD domain-containing protein</fullName>
    </submittedName>
</protein>
<reference evidence="2 3" key="1">
    <citation type="submission" date="2020-01" db="EMBL/GenBank/DDBJ databases">
        <title>A novel Bacillus sp. from Pasinler.</title>
        <authorList>
            <person name="Adiguzel A."/>
            <person name="Ay H."/>
            <person name="Baltaci M.O."/>
        </authorList>
    </citation>
    <scope>NUCLEOTIDE SEQUENCE [LARGE SCALE GENOMIC DNA]</scope>
    <source>
        <strain evidence="2 3">P1</strain>
    </source>
</reference>
<dbReference type="PANTHER" id="PTHR43155:SF2">
    <property type="entry name" value="CYCLIC DI-GMP PHOSPHODIESTERASE PA4108"/>
    <property type="match status" value="1"/>
</dbReference>
<dbReference type="Gene3D" id="1.10.3210.10">
    <property type="entry name" value="Hypothetical protein af1432"/>
    <property type="match status" value="1"/>
</dbReference>
<dbReference type="Pfam" id="PF13487">
    <property type="entry name" value="HD_5"/>
    <property type="match status" value="1"/>
</dbReference>
<dbReference type="SUPFAM" id="SSF109604">
    <property type="entry name" value="HD-domain/PDEase-like"/>
    <property type="match status" value="1"/>
</dbReference>
<accession>A0ABX0A2D3</accession>
<dbReference type="PANTHER" id="PTHR43155">
    <property type="entry name" value="CYCLIC DI-GMP PHOSPHODIESTERASE PA4108-RELATED"/>
    <property type="match status" value="1"/>
</dbReference>
<comment type="caution">
    <text evidence="2">The sequence shown here is derived from an EMBL/GenBank/DDBJ whole genome shotgun (WGS) entry which is preliminary data.</text>
</comment>
<dbReference type="RefSeq" id="WP_161919556.1">
    <property type="nucleotide sequence ID" value="NZ_JAACYS010000007.1"/>
</dbReference>